<evidence type="ECO:0000256" key="1">
    <source>
        <dbReference type="SAM" id="MobiDB-lite"/>
    </source>
</evidence>
<feature type="region of interest" description="Disordered" evidence="1">
    <location>
        <begin position="71"/>
        <end position="139"/>
    </location>
</feature>
<protein>
    <submittedName>
        <fullName evidence="2">Uncharacterized protein</fullName>
    </submittedName>
</protein>
<dbReference type="RefSeq" id="WP_179548739.1">
    <property type="nucleotide sequence ID" value="NZ_BSEW01000002.1"/>
</dbReference>
<gene>
    <name evidence="2" type="ORF">BJ984_003048</name>
</gene>
<comment type="caution">
    <text evidence="2">The sequence shown here is derived from an EMBL/GenBank/DDBJ whole genome shotgun (WGS) entry which is preliminary data.</text>
</comment>
<feature type="compositionally biased region" description="Pro residues" evidence="1">
    <location>
        <begin position="91"/>
        <end position="109"/>
    </location>
</feature>
<keyword evidence="3" id="KW-1185">Reference proteome</keyword>
<name>A0A852STC0_9MICO</name>
<evidence type="ECO:0000313" key="3">
    <source>
        <dbReference type="Proteomes" id="UP000549913"/>
    </source>
</evidence>
<accession>A0A852STC0</accession>
<organism evidence="2 3">
    <name type="scientific">Herbiconiux flava</name>
    <dbReference type="NCBI Taxonomy" id="881268"/>
    <lineage>
        <taxon>Bacteria</taxon>
        <taxon>Bacillati</taxon>
        <taxon>Actinomycetota</taxon>
        <taxon>Actinomycetes</taxon>
        <taxon>Micrococcales</taxon>
        <taxon>Microbacteriaceae</taxon>
        <taxon>Herbiconiux</taxon>
    </lineage>
</organism>
<dbReference type="AlphaFoldDB" id="A0A852STC0"/>
<proteinExistence type="predicted"/>
<feature type="compositionally biased region" description="Gly residues" evidence="1">
    <location>
        <begin position="74"/>
        <end position="88"/>
    </location>
</feature>
<feature type="compositionally biased region" description="Low complexity" evidence="1">
    <location>
        <begin position="110"/>
        <end position="127"/>
    </location>
</feature>
<dbReference type="EMBL" id="JACCBM010000001">
    <property type="protein sequence ID" value="NYD71890.1"/>
    <property type="molecule type" value="Genomic_DNA"/>
</dbReference>
<dbReference type="Proteomes" id="UP000549913">
    <property type="component" value="Unassembled WGS sequence"/>
</dbReference>
<sequence>MSAAHRLVLVLVVAAGLLAPLAVVAPASALPGECRLETRWQSDGGHYDDAGSYVETGIRPVSSVVCDVIEDRWTGGGGGEHPGGGGSDPGVPAPPEPPGPLFPAPPPSSPAAAAPPCVAGSNNSSDPGRGGSGQTGSGENLLATLEPMLERGDLTIDRTSPSRIVSIDVNLGPSVGGATEVNPLEGMSPEEAARAMYWPGAYDPTYTEVGARGRLIVQAVKFLFRSTMGDRSALRGFHIIMRNSSPEIRMGVWDMVQKQAVHLNEQYKGNIPPNIRSMLEEAVGVLFDLLESGPIGGPDPSGASDYLRASTEGAALGAGATGGVRGYGANKGVCGQIAQTTVSPSATLVAGGPWVRITLRSAAYGTLVDRIKALRAPTVHCAPVHATVTAGQATMVDATGGCSGPVSSRRVLTRFEISRLPRAVQTRLLDSSDADPTAGSIFQFDWSRWDHPEPWPTPSSTATFADGHVGFTGFGGAMNYQAPLAAGGRDDHVVVGATDASGVEHVFLVTVTIVAQPACSGTDRPAGPERAGFRPVVQDGSLQLIRNRPFTLDPSVFCTADPRTSYRVTVAGAVPGTIATARPDGSIDVDWTDPDVVGAEVAGLTFTAWDESTGVPSAPVTIPVTVRDVPPACADVSVVYDRSDNRGEPLLIPTSCGMLGGLAVLDPPFLALSGGSSAPLAADVAGGVVRSDGRVLTFTPDGTTPADGTAMVVPWTVDPRSYTPYRVHGAAFTVRITLAD</sequence>
<reference evidence="2 3" key="1">
    <citation type="submission" date="2020-07" db="EMBL/GenBank/DDBJ databases">
        <title>Sequencing the genomes of 1000 actinobacteria strains.</title>
        <authorList>
            <person name="Klenk H.-P."/>
        </authorList>
    </citation>
    <scope>NUCLEOTIDE SEQUENCE [LARGE SCALE GENOMIC DNA]</scope>
    <source>
        <strain evidence="2 3">DSM 26474</strain>
    </source>
</reference>
<evidence type="ECO:0000313" key="2">
    <source>
        <dbReference type="EMBL" id="NYD71890.1"/>
    </source>
</evidence>